<keyword evidence="6" id="KW-0808">Transferase</keyword>
<keyword evidence="7" id="KW-0812">Transmembrane</keyword>
<dbReference type="Gene3D" id="3.50.4.10">
    <property type="entry name" value="Hepatocyte Growth Factor"/>
    <property type="match status" value="1"/>
</dbReference>
<dbReference type="Proteomes" id="UP000028545">
    <property type="component" value="Unassembled WGS sequence"/>
</dbReference>
<proteinExistence type="inferred from homology"/>
<sequence>MVSLIPRRRTVRRLTFYTIILFLIYQLAKLTLPADNIIFVSLHSQKVYLQSLFHSKAATDSWIRSSTGPYAVDFSSRVGLLIKTGYGTRERLPAQLEALGLDKWDPDRAVVVGDFEQDANATAGAPVIQDAVGSIMRILAPKGLNRMHRFKRYGALKKAIDDKDEKRADLLASNVGWELDALKTIWGLGALFRTLPPKDWYIILDDDSFLVTESLTRLLSHLDPTKPYYLGNTLGSTLSRFAHGGSAIVLSRATLEKLFRAHPDAAAEAQVNSLSETWGDKLVAATLRKLNIYIDERFSHFFNGEVPLDTQIASDRFCSPIVSFHDLKKAEEMRELGRKFRERGRRLTVWADVWDLFGGANTRGFNDRPMRQDHDYVGKKVDVRKVKMSKNVPTAERCMRLCMRQRKKCLAWRWEMKSRECYTTAYSGCSRESLLISLGDSSMNFPGQRQE</sequence>
<evidence type="ECO:0000256" key="5">
    <source>
        <dbReference type="ARBA" id="ARBA00022676"/>
    </source>
</evidence>
<protein>
    <recommendedName>
        <fullName evidence="4">N-acetylgalactosaminide beta-1,3-galactosyltransferase</fullName>
        <ecNumber evidence="4">2.4.1.122</ecNumber>
    </recommendedName>
</protein>
<evidence type="ECO:0000313" key="14">
    <source>
        <dbReference type="Proteomes" id="UP000028545"/>
    </source>
</evidence>
<evidence type="ECO:0000256" key="8">
    <source>
        <dbReference type="ARBA" id="ARBA00022741"/>
    </source>
</evidence>
<dbReference type="HOGENOM" id="CLU_033556_0_0_1"/>
<dbReference type="KEGG" id="sapo:SAPIO_CDS0098"/>
<keyword evidence="11" id="KW-0472">Membrane</keyword>
<dbReference type="VEuPathDB" id="FungiDB:SAPIO_CDS0098"/>
<evidence type="ECO:0000256" key="11">
    <source>
        <dbReference type="ARBA" id="ARBA00023136"/>
    </source>
</evidence>
<dbReference type="GO" id="GO:0000166">
    <property type="term" value="F:nucleotide binding"/>
    <property type="evidence" value="ECO:0007669"/>
    <property type="project" value="UniProtKB-KW"/>
</dbReference>
<name>A0A084GHI8_PSEDA</name>
<evidence type="ECO:0000256" key="9">
    <source>
        <dbReference type="ARBA" id="ARBA00022968"/>
    </source>
</evidence>
<dbReference type="InterPro" id="IPR026050">
    <property type="entry name" value="C1GALT1/C1GALT1_chp1"/>
</dbReference>
<reference evidence="13 14" key="1">
    <citation type="journal article" date="2014" name="Genome Announc.">
        <title>Draft genome sequence of the pathogenic fungus Scedosporium apiospermum.</title>
        <authorList>
            <person name="Vandeputte P."/>
            <person name="Ghamrawi S."/>
            <person name="Rechenmann M."/>
            <person name="Iltis A."/>
            <person name="Giraud S."/>
            <person name="Fleury M."/>
            <person name="Thornton C."/>
            <person name="Delhaes L."/>
            <person name="Meyer W."/>
            <person name="Papon N."/>
            <person name="Bouchara J.P."/>
        </authorList>
    </citation>
    <scope>NUCLEOTIDE SEQUENCE [LARGE SCALE GENOMIC DNA]</scope>
    <source>
        <strain evidence="13 14">IHEM 14462</strain>
    </source>
</reference>
<evidence type="ECO:0000256" key="6">
    <source>
        <dbReference type="ARBA" id="ARBA00022679"/>
    </source>
</evidence>
<dbReference type="EC" id="2.4.1.122" evidence="4"/>
<dbReference type="PANTHER" id="PTHR23033">
    <property type="entry name" value="BETA1,3-GALACTOSYLTRANSFERASE"/>
    <property type="match status" value="1"/>
</dbReference>
<evidence type="ECO:0000256" key="3">
    <source>
        <dbReference type="ARBA" id="ARBA00006462"/>
    </source>
</evidence>
<dbReference type="Pfam" id="PF02434">
    <property type="entry name" value="Fringe"/>
    <property type="match status" value="1"/>
</dbReference>
<accession>A0A084GHI8</accession>
<organism evidence="13 14">
    <name type="scientific">Pseudallescheria apiosperma</name>
    <name type="common">Scedosporium apiospermum</name>
    <dbReference type="NCBI Taxonomy" id="563466"/>
    <lineage>
        <taxon>Eukaryota</taxon>
        <taxon>Fungi</taxon>
        <taxon>Dikarya</taxon>
        <taxon>Ascomycota</taxon>
        <taxon>Pezizomycotina</taxon>
        <taxon>Sordariomycetes</taxon>
        <taxon>Hypocreomycetidae</taxon>
        <taxon>Microascales</taxon>
        <taxon>Microascaceae</taxon>
        <taxon>Scedosporium</taxon>
    </lineage>
</organism>
<evidence type="ECO:0000256" key="10">
    <source>
        <dbReference type="ARBA" id="ARBA00022989"/>
    </source>
</evidence>
<dbReference type="OrthoDB" id="414175at2759"/>
<keyword evidence="14" id="KW-1185">Reference proteome</keyword>
<keyword evidence="8" id="KW-0547">Nucleotide-binding</keyword>
<dbReference type="RefSeq" id="XP_016646599.1">
    <property type="nucleotide sequence ID" value="XM_016782966.1"/>
</dbReference>
<dbReference type="PANTHER" id="PTHR23033:SF40">
    <property type="entry name" value="APPLE DOMAIN-CONTAINING PROTEIN"/>
    <property type="match status" value="1"/>
</dbReference>
<dbReference type="OMA" id="PNKKWYL"/>
<dbReference type="GeneID" id="27718250"/>
<evidence type="ECO:0000259" key="12">
    <source>
        <dbReference type="Pfam" id="PF02434"/>
    </source>
</evidence>
<feature type="domain" description="Fringe-like glycosyltransferase" evidence="12">
    <location>
        <begin position="198"/>
        <end position="262"/>
    </location>
</feature>
<dbReference type="Gene3D" id="3.90.550.50">
    <property type="match status" value="1"/>
</dbReference>
<dbReference type="GO" id="GO:0016263">
    <property type="term" value="F:glycoprotein-N-acetylgalactosamine 3-beta-galactosyltransferase activity"/>
    <property type="evidence" value="ECO:0007669"/>
    <property type="project" value="UniProtKB-EC"/>
</dbReference>
<comment type="pathway">
    <text evidence="2">Protein modification; protein glycosylation.</text>
</comment>
<evidence type="ECO:0000256" key="4">
    <source>
        <dbReference type="ARBA" id="ARBA00012557"/>
    </source>
</evidence>
<evidence type="ECO:0000256" key="7">
    <source>
        <dbReference type="ARBA" id="ARBA00022692"/>
    </source>
</evidence>
<evidence type="ECO:0000256" key="2">
    <source>
        <dbReference type="ARBA" id="ARBA00004922"/>
    </source>
</evidence>
<keyword evidence="9" id="KW-0735">Signal-anchor</keyword>
<comment type="subcellular location">
    <subcellularLocation>
        <location evidence="1">Membrane</location>
        <topology evidence="1">Single-pass type II membrane protein</topology>
    </subcellularLocation>
</comment>
<gene>
    <name evidence="13" type="ORF">SAPIO_CDS0098</name>
</gene>
<dbReference type="AlphaFoldDB" id="A0A084GHI8"/>
<comment type="similarity">
    <text evidence="3">Belongs to the glycosyltransferase 31 family. Beta3-Gal-T subfamily.</text>
</comment>
<evidence type="ECO:0000256" key="1">
    <source>
        <dbReference type="ARBA" id="ARBA00004606"/>
    </source>
</evidence>
<comment type="caution">
    <text evidence="13">The sequence shown here is derived from an EMBL/GenBank/DDBJ whole genome shotgun (WGS) entry which is preliminary data.</text>
</comment>
<evidence type="ECO:0000313" key="13">
    <source>
        <dbReference type="EMBL" id="KEZ46800.1"/>
    </source>
</evidence>
<keyword evidence="5" id="KW-0328">Glycosyltransferase</keyword>
<dbReference type="GO" id="GO:0016020">
    <property type="term" value="C:membrane"/>
    <property type="evidence" value="ECO:0007669"/>
    <property type="project" value="UniProtKB-SubCell"/>
</dbReference>
<dbReference type="EMBL" id="JOWA01000011">
    <property type="protein sequence ID" value="KEZ46800.1"/>
    <property type="molecule type" value="Genomic_DNA"/>
</dbReference>
<dbReference type="InterPro" id="IPR003378">
    <property type="entry name" value="Fringe-like_glycosylTrfase"/>
</dbReference>
<keyword evidence="10" id="KW-1133">Transmembrane helix</keyword>